<accession>A0A940T442</accession>
<dbReference type="SUPFAM" id="SSF89733">
    <property type="entry name" value="L-sulfolactate dehydrogenase-like"/>
    <property type="match status" value="1"/>
</dbReference>
<dbReference type="InterPro" id="IPR003767">
    <property type="entry name" value="Malate/L-lactate_DH-like"/>
</dbReference>
<gene>
    <name evidence="3" type="ORF">JOF28_002069</name>
</gene>
<dbReference type="PANTHER" id="PTHR11091:SF0">
    <property type="entry name" value="MALATE DEHYDROGENASE"/>
    <property type="match status" value="1"/>
</dbReference>
<sequence length="282" mass="29439">MPGYLSSLRLEGHVDGAATPVIEPVSASYIRVDAANGFAQPALAEAEPAIEAALAETGLALVAMRDSHHFSALWPDIEQYARRGYFALTMVAAGIPYVAPRGLTQPVFSTNPFAFASPSAGSDPVVVDFATSVMSHGDVQLARDAGRQVPIGVGTDGAGNDTTDPHEILTEGNLLPFGEHKGAALSMMIELLAAGLTGGKFSYEHAGEKPAGAATSRTGQLLIVVDPAAGNNDAFAHRASALFDVLRNSGMDRLPGDKRYATRARSLRDGVLITPTIEALFA</sequence>
<dbReference type="InterPro" id="IPR043144">
    <property type="entry name" value="Mal/L-sulf/L-lact_DH-like_ah"/>
</dbReference>
<comment type="caution">
    <text evidence="3">The sequence shown here is derived from an EMBL/GenBank/DDBJ whole genome shotgun (WGS) entry which is preliminary data.</text>
</comment>
<dbReference type="Proteomes" id="UP000675163">
    <property type="component" value="Unassembled WGS sequence"/>
</dbReference>
<keyword evidence="4" id="KW-1185">Reference proteome</keyword>
<evidence type="ECO:0000256" key="2">
    <source>
        <dbReference type="ARBA" id="ARBA00023002"/>
    </source>
</evidence>
<dbReference type="InterPro" id="IPR043143">
    <property type="entry name" value="Mal/L-sulf/L-lact_DH-like_NADP"/>
</dbReference>
<comment type="similarity">
    <text evidence="1">Belongs to the LDH2/MDH2 oxidoreductase family.</text>
</comment>
<dbReference type="GO" id="GO:0047125">
    <property type="term" value="F:delta1-piperideine-2-carboxylate reductase activity"/>
    <property type="evidence" value="ECO:0007669"/>
    <property type="project" value="UniProtKB-EC"/>
</dbReference>
<dbReference type="PANTHER" id="PTHR11091">
    <property type="entry name" value="OXIDOREDUCTASE-RELATED"/>
    <property type="match status" value="1"/>
</dbReference>
<dbReference type="EMBL" id="JAFIDA010000001">
    <property type="protein sequence ID" value="MBP1326837.1"/>
    <property type="molecule type" value="Genomic_DNA"/>
</dbReference>
<dbReference type="Pfam" id="PF02615">
    <property type="entry name" value="Ldh_2"/>
    <property type="match status" value="1"/>
</dbReference>
<keyword evidence="2 3" id="KW-0560">Oxidoreductase</keyword>
<evidence type="ECO:0000256" key="1">
    <source>
        <dbReference type="ARBA" id="ARBA00006056"/>
    </source>
</evidence>
<proteinExistence type="inferred from homology"/>
<dbReference type="Gene3D" id="1.10.1530.10">
    <property type="match status" value="1"/>
</dbReference>
<protein>
    <submittedName>
        <fullName evidence="3">Delta1-piperideine-2-carboxylate reductase</fullName>
        <ecNumber evidence="3">1.5.1.21</ecNumber>
    </submittedName>
</protein>
<dbReference type="EC" id="1.5.1.21" evidence="3"/>
<dbReference type="Gene3D" id="3.30.1370.60">
    <property type="entry name" value="Hypothetical oxidoreductase yiak, domain 2"/>
    <property type="match status" value="1"/>
</dbReference>
<evidence type="ECO:0000313" key="4">
    <source>
        <dbReference type="Proteomes" id="UP000675163"/>
    </source>
</evidence>
<dbReference type="InterPro" id="IPR036111">
    <property type="entry name" value="Mal/L-sulfo/L-lacto_DH-like_sf"/>
</dbReference>
<name>A0A940T442_9MICO</name>
<dbReference type="AlphaFoldDB" id="A0A940T442"/>
<organism evidence="3 4">
    <name type="scientific">Leucobacter exalbidus</name>
    <dbReference type="NCBI Taxonomy" id="662960"/>
    <lineage>
        <taxon>Bacteria</taxon>
        <taxon>Bacillati</taxon>
        <taxon>Actinomycetota</taxon>
        <taxon>Actinomycetes</taxon>
        <taxon>Micrococcales</taxon>
        <taxon>Microbacteriaceae</taxon>
        <taxon>Leucobacter</taxon>
    </lineage>
</organism>
<reference evidence="3" key="1">
    <citation type="submission" date="2021-02" db="EMBL/GenBank/DDBJ databases">
        <title>Sequencing the genomes of 1000 actinobacteria strains.</title>
        <authorList>
            <person name="Klenk H.-P."/>
        </authorList>
    </citation>
    <scope>NUCLEOTIDE SEQUENCE</scope>
    <source>
        <strain evidence="3">DSM 22850</strain>
    </source>
</reference>
<evidence type="ECO:0000313" key="3">
    <source>
        <dbReference type="EMBL" id="MBP1326837.1"/>
    </source>
</evidence>